<accession>A0A2H0XAD2</accession>
<dbReference type="Pfam" id="PF00162">
    <property type="entry name" value="PGK"/>
    <property type="match status" value="2"/>
</dbReference>
<dbReference type="PANTHER" id="PTHR11406">
    <property type="entry name" value="PHOSPHOGLYCERATE KINASE"/>
    <property type="match status" value="1"/>
</dbReference>
<reference evidence="9" key="1">
    <citation type="submission" date="2017-09" db="EMBL/GenBank/DDBJ databases">
        <title>Depth-based differentiation of microbial function through sediment-hosted aquifers and enrichment of novel symbionts in the deep terrestrial subsurface.</title>
        <authorList>
            <person name="Probst A.J."/>
            <person name="Ladd B."/>
            <person name="Jarett J.K."/>
            <person name="Geller-Mcgrath D.E."/>
            <person name="Sieber C.M.K."/>
            <person name="Emerson J.B."/>
            <person name="Anantharaman K."/>
            <person name="Thomas B.C."/>
            <person name="Malmstrom R."/>
            <person name="Stieglmeier M."/>
            <person name="Klingl A."/>
            <person name="Woyke T."/>
            <person name="Ryan C.M."/>
            <person name="Banfield J.F."/>
        </authorList>
    </citation>
    <scope>NUCLEOTIDE SEQUENCE [LARGE SCALE GENOMIC DNA]</scope>
</reference>
<dbReference type="EMBL" id="PEYW01000007">
    <property type="protein sequence ID" value="PIS21038.1"/>
    <property type="molecule type" value="Genomic_DNA"/>
</dbReference>
<keyword evidence="4" id="KW-0547">Nucleotide-binding</keyword>
<evidence type="ECO:0000256" key="2">
    <source>
        <dbReference type="ARBA" id="ARBA00013061"/>
    </source>
</evidence>
<dbReference type="EC" id="2.7.2.3" evidence="2 7"/>
<comment type="caution">
    <text evidence="8">The sequence shown here is derived from an EMBL/GenBank/DDBJ whole genome shotgun (WGS) entry which is preliminary data.</text>
</comment>
<sequence>MIKLKSLKDLKIEPGTRVFVAIDADVPINSSGQVEDDFRLRALLPSLNFLVKAGAVLTLGGHLGRPQSKLDLRLSLLPVKKVLESLLKVPIIFLDNPLSPVSAGVVSNALPGTVNMLENLRFHPGEEKGDLVFAKVLALYGQFYVNENFATSHRRDASLAVVSTLLPSVAGLRLVEEVDILQDFRHNAPKPLISVVGGVKVADKGSVVKQLSSWSDYVLVGGKVGFELAVKDVPSNVVLPQDGIEGKDLGPKTIADYLSYIKQAKSVLWVGPLGLVEQKAYQKATKILSSAAVDTADSVLIGGGDTLKVFKNFRLLSKVTWASVGGGAMLSFLAGNDLPGLTALLV</sequence>
<evidence type="ECO:0000256" key="1">
    <source>
        <dbReference type="ARBA" id="ARBA00000642"/>
    </source>
</evidence>
<keyword evidence="3 7" id="KW-0808">Transferase</keyword>
<dbReference type="GO" id="GO:0005829">
    <property type="term" value="C:cytosol"/>
    <property type="evidence" value="ECO:0007669"/>
    <property type="project" value="TreeGrafter"/>
</dbReference>
<evidence type="ECO:0000256" key="4">
    <source>
        <dbReference type="ARBA" id="ARBA00022741"/>
    </source>
</evidence>
<evidence type="ECO:0000256" key="3">
    <source>
        <dbReference type="ARBA" id="ARBA00022679"/>
    </source>
</evidence>
<dbReference type="Gene3D" id="3.40.50.1260">
    <property type="entry name" value="Phosphoglycerate kinase, N-terminal domain"/>
    <property type="match status" value="3"/>
</dbReference>
<dbReference type="PANTHER" id="PTHR11406:SF23">
    <property type="entry name" value="PHOSPHOGLYCERATE KINASE 1, CHLOROPLASTIC-RELATED"/>
    <property type="match status" value="1"/>
</dbReference>
<evidence type="ECO:0000256" key="5">
    <source>
        <dbReference type="ARBA" id="ARBA00022777"/>
    </source>
</evidence>
<name>A0A2H0XAD2_UNCKA</name>
<dbReference type="SUPFAM" id="SSF53748">
    <property type="entry name" value="Phosphoglycerate kinase"/>
    <property type="match status" value="1"/>
</dbReference>
<dbReference type="InterPro" id="IPR015824">
    <property type="entry name" value="Phosphoglycerate_kinase_N"/>
</dbReference>
<protein>
    <recommendedName>
        <fullName evidence="2 7">Phosphoglycerate kinase</fullName>
        <ecNumber evidence="2 7">2.7.2.3</ecNumber>
    </recommendedName>
</protein>
<dbReference type="PRINTS" id="PR00477">
    <property type="entry name" value="PHGLYCKINASE"/>
</dbReference>
<evidence type="ECO:0000256" key="6">
    <source>
        <dbReference type="ARBA" id="ARBA00022840"/>
    </source>
</evidence>
<dbReference type="GO" id="GO:0004618">
    <property type="term" value="F:phosphoglycerate kinase activity"/>
    <property type="evidence" value="ECO:0007669"/>
    <property type="project" value="UniProtKB-EC"/>
</dbReference>
<comment type="catalytic activity">
    <reaction evidence="1 7">
        <text>(2R)-3-phosphoglycerate + ATP = (2R)-3-phospho-glyceroyl phosphate + ADP</text>
        <dbReference type="Rhea" id="RHEA:14801"/>
        <dbReference type="ChEBI" id="CHEBI:30616"/>
        <dbReference type="ChEBI" id="CHEBI:57604"/>
        <dbReference type="ChEBI" id="CHEBI:58272"/>
        <dbReference type="ChEBI" id="CHEBI:456216"/>
        <dbReference type="EC" id="2.7.2.3"/>
    </reaction>
</comment>
<organism evidence="8 9">
    <name type="scientific">candidate division WWE3 bacterium CG08_land_8_20_14_0_20_43_13</name>
    <dbReference type="NCBI Taxonomy" id="1975087"/>
    <lineage>
        <taxon>Bacteria</taxon>
        <taxon>Katanobacteria</taxon>
    </lineage>
</organism>
<proteinExistence type="inferred from homology"/>
<evidence type="ECO:0000256" key="7">
    <source>
        <dbReference type="RuleBase" id="RU000532"/>
    </source>
</evidence>
<dbReference type="GO" id="GO:0005524">
    <property type="term" value="F:ATP binding"/>
    <property type="evidence" value="ECO:0007669"/>
    <property type="project" value="UniProtKB-KW"/>
</dbReference>
<evidence type="ECO:0000313" key="9">
    <source>
        <dbReference type="Proteomes" id="UP000231414"/>
    </source>
</evidence>
<dbReference type="GO" id="GO:0006094">
    <property type="term" value="P:gluconeogenesis"/>
    <property type="evidence" value="ECO:0007669"/>
    <property type="project" value="TreeGrafter"/>
</dbReference>
<evidence type="ECO:0000313" key="8">
    <source>
        <dbReference type="EMBL" id="PIS21038.1"/>
    </source>
</evidence>
<keyword evidence="5 7" id="KW-0418">Kinase</keyword>
<gene>
    <name evidence="8" type="ORF">COT52_00605</name>
</gene>
<dbReference type="InterPro" id="IPR001576">
    <property type="entry name" value="Phosphoglycerate_kinase"/>
</dbReference>
<dbReference type="AlphaFoldDB" id="A0A2H0XAD2"/>
<dbReference type="Proteomes" id="UP000231414">
    <property type="component" value="Unassembled WGS sequence"/>
</dbReference>
<dbReference type="GO" id="GO:0043531">
    <property type="term" value="F:ADP binding"/>
    <property type="evidence" value="ECO:0007669"/>
    <property type="project" value="TreeGrafter"/>
</dbReference>
<dbReference type="InterPro" id="IPR036043">
    <property type="entry name" value="Phosphoglycerate_kinase_sf"/>
</dbReference>
<dbReference type="GO" id="GO:0006096">
    <property type="term" value="P:glycolytic process"/>
    <property type="evidence" value="ECO:0007669"/>
    <property type="project" value="InterPro"/>
</dbReference>
<keyword evidence="6" id="KW-0067">ATP-binding</keyword>
<comment type="similarity">
    <text evidence="7">Belongs to the phosphoglycerate kinase family.</text>
</comment>